<feature type="compositionally biased region" description="Basic and acidic residues" evidence="1">
    <location>
        <begin position="98"/>
        <end position="132"/>
    </location>
</feature>
<feature type="region of interest" description="Disordered" evidence="1">
    <location>
        <begin position="31"/>
        <end position="132"/>
    </location>
</feature>
<comment type="caution">
    <text evidence="2">The sequence shown here is derived from an EMBL/GenBank/DDBJ whole genome shotgun (WGS) entry which is preliminary data.</text>
</comment>
<evidence type="ECO:0000313" key="3">
    <source>
        <dbReference type="Proteomes" id="UP000183809"/>
    </source>
</evidence>
<dbReference type="OrthoDB" id="529205at2759"/>
<dbReference type="AlphaFoldDB" id="A0A1J9QPI7"/>
<proteinExistence type="predicted"/>
<dbReference type="RefSeq" id="XP_020126628.1">
    <property type="nucleotide sequence ID" value="XM_020278030.1"/>
</dbReference>
<dbReference type="GeneID" id="31018291"/>
<dbReference type="Proteomes" id="UP000183809">
    <property type="component" value="Unassembled WGS sequence"/>
</dbReference>
<accession>A0A1J9QPI7</accession>
<feature type="compositionally biased region" description="Basic and acidic residues" evidence="1">
    <location>
        <begin position="70"/>
        <end position="86"/>
    </location>
</feature>
<feature type="compositionally biased region" description="Low complexity" evidence="1">
    <location>
        <begin position="34"/>
        <end position="47"/>
    </location>
</feature>
<gene>
    <name evidence="2" type="ORF">BKCO1_6100060</name>
</gene>
<dbReference type="EMBL" id="MNUE01000061">
    <property type="protein sequence ID" value="OJD30368.1"/>
    <property type="molecule type" value="Genomic_DNA"/>
</dbReference>
<sequence length="132" mass="14323">MSTSPILRLSTTATPRALRVSTSRLSVVISNSVPQPSTTTTTPQRRSFSASAAQQQGGLKEDAPQGDEQAQVRRQREGKGKGKGEWQEGLASNSEVNVRADREAGAVRDHGEHMRELQGVGKEKGEKENREV</sequence>
<feature type="compositionally biased region" description="Polar residues" evidence="1">
    <location>
        <begin position="48"/>
        <end position="57"/>
    </location>
</feature>
<keyword evidence="3" id="KW-1185">Reference proteome</keyword>
<evidence type="ECO:0000256" key="1">
    <source>
        <dbReference type="SAM" id="MobiDB-lite"/>
    </source>
</evidence>
<reference evidence="2 3" key="1">
    <citation type="submission" date="2016-10" db="EMBL/GenBank/DDBJ databases">
        <title>Proteomics and genomics reveal pathogen-plant mechanisms compatible with a hemibiotrophic lifestyle of Diplodia corticola.</title>
        <authorList>
            <person name="Fernandes I."/>
            <person name="De Jonge R."/>
            <person name="Van De Peer Y."/>
            <person name="Devreese B."/>
            <person name="Alves A."/>
            <person name="Esteves A.C."/>
        </authorList>
    </citation>
    <scope>NUCLEOTIDE SEQUENCE [LARGE SCALE GENOMIC DNA]</scope>
    <source>
        <strain evidence="2 3">CBS 112549</strain>
    </source>
</reference>
<organism evidence="2 3">
    <name type="scientific">Diplodia corticola</name>
    <dbReference type="NCBI Taxonomy" id="236234"/>
    <lineage>
        <taxon>Eukaryota</taxon>
        <taxon>Fungi</taxon>
        <taxon>Dikarya</taxon>
        <taxon>Ascomycota</taxon>
        <taxon>Pezizomycotina</taxon>
        <taxon>Dothideomycetes</taxon>
        <taxon>Dothideomycetes incertae sedis</taxon>
        <taxon>Botryosphaeriales</taxon>
        <taxon>Botryosphaeriaceae</taxon>
        <taxon>Diplodia</taxon>
    </lineage>
</organism>
<name>A0A1J9QPI7_9PEZI</name>
<evidence type="ECO:0000313" key="2">
    <source>
        <dbReference type="EMBL" id="OJD30368.1"/>
    </source>
</evidence>
<protein>
    <submittedName>
        <fullName evidence="2">Uncharacterized protein</fullName>
    </submittedName>
</protein>